<gene>
    <name evidence="1" type="ORF">J5837_15070</name>
</gene>
<organism evidence="1 2">
    <name type="scientific">Pseudoxanthomonas helianthi</name>
    <dbReference type="NCBI Taxonomy" id="1453541"/>
    <lineage>
        <taxon>Bacteria</taxon>
        <taxon>Pseudomonadati</taxon>
        <taxon>Pseudomonadota</taxon>
        <taxon>Gammaproteobacteria</taxon>
        <taxon>Lysobacterales</taxon>
        <taxon>Lysobacteraceae</taxon>
        <taxon>Pseudoxanthomonas</taxon>
    </lineage>
</organism>
<keyword evidence="2" id="KW-1185">Reference proteome</keyword>
<accession>A0A940X5F9</accession>
<evidence type="ECO:0000313" key="1">
    <source>
        <dbReference type="EMBL" id="MBP3985730.1"/>
    </source>
</evidence>
<name>A0A940X5F9_9GAMM</name>
<sequence length="282" mass="31194">MNATTLTGEKSADTAISLSEFLESAPPGVNRKISDFKTQQNGTVYYLILPKIRIHCSSEQCGGIRTFSSSSRITIHGNTSTSEFIHYSCQNCNRTYKTYAARLKLGEDAAFKFGEDPSFGPPTPARAMTLIGGDRDLFLKGRRCELQGLGVGAFTYYRRVIEDQRNRIFDEIIRVLEATDSNNPVILEVKSAKEQQQFSTSVDVIKHALPATLLINGENPLRLLHSALSEGVHAMSDEDCLALATAVRTVLFEFSERLAQTLRDDAQLAEAVKLLSKPKQTN</sequence>
<evidence type="ECO:0000313" key="2">
    <source>
        <dbReference type="Proteomes" id="UP000673447"/>
    </source>
</evidence>
<protein>
    <submittedName>
        <fullName evidence="1">Uncharacterized protein</fullName>
    </submittedName>
</protein>
<comment type="caution">
    <text evidence="1">The sequence shown here is derived from an EMBL/GenBank/DDBJ whole genome shotgun (WGS) entry which is preliminary data.</text>
</comment>
<dbReference type="Proteomes" id="UP000673447">
    <property type="component" value="Unassembled WGS sequence"/>
</dbReference>
<reference evidence="1" key="1">
    <citation type="journal article" date="2016" name="Int. J. Syst. Evol. Microbiol.">
        <title>Pseudoxanthomonas helianthi sp. nov., isolated from roots of Jerusalem artichoke (Helianthus tuberosus).</title>
        <authorList>
            <person name="Kittiwongwattana C."/>
            <person name="Thawai C."/>
        </authorList>
    </citation>
    <scope>NUCLEOTIDE SEQUENCE</scope>
    <source>
        <strain evidence="1">110414</strain>
    </source>
</reference>
<dbReference type="RefSeq" id="WP_210537610.1">
    <property type="nucleotide sequence ID" value="NZ_JAGKTC010000004.1"/>
</dbReference>
<dbReference type="AlphaFoldDB" id="A0A940X5F9"/>
<dbReference type="EMBL" id="JAGKTC010000004">
    <property type="protein sequence ID" value="MBP3985730.1"/>
    <property type="molecule type" value="Genomic_DNA"/>
</dbReference>
<reference evidence="1" key="2">
    <citation type="submission" date="2021-03" db="EMBL/GenBank/DDBJ databases">
        <authorList>
            <person name="Cao W."/>
        </authorList>
    </citation>
    <scope>NUCLEOTIDE SEQUENCE</scope>
    <source>
        <strain evidence="1">110414</strain>
    </source>
</reference>
<proteinExistence type="predicted"/>